<keyword evidence="1" id="KW-0175">Coiled coil</keyword>
<evidence type="ECO:0000313" key="2">
    <source>
        <dbReference type="EMBL" id="QJA43354.1"/>
    </source>
</evidence>
<protein>
    <submittedName>
        <fullName evidence="2">Uncharacterized protein</fullName>
    </submittedName>
</protein>
<organism evidence="2">
    <name type="scientific">viral metagenome</name>
    <dbReference type="NCBI Taxonomy" id="1070528"/>
    <lineage>
        <taxon>unclassified sequences</taxon>
        <taxon>metagenomes</taxon>
        <taxon>organismal metagenomes</taxon>
    </lineage>
</organism>
<feature type="coiled-coil region" evidence="1">
    <location>
        <begin position="245"/>
        <end position="291"/>
    </location>
</feature>
<dbReference type="EMBL" id="MT143710">
    <property type="protein sequence ID" value="QJA43354.1"/>
    <property type="molecule type" value="Genomic_DNA"/>
</dbReference>
<name>A0A6H1Z722_9ZZZZ</name>
<sequence length="376" mass="41559">MTDKPEENETRKTPIVEEDFAVLLSKFKINEGAAQNIAENISHTGGENVFEEPEILARRLTSWSTEIAPAKRKLILEQWFAEKGILLKPDILSRAGMTTTELEDKATAQAEEEAPVRYVYDTDSHQVRMTKKGEPGGTLAQAERLLELAKPPPADNQEPPFIVGAEGRLQPNPQAKLGAVELLAYDSIKKAEARGESPNPLDAMAQASEEIQKYKDIFGSGEKTASNMPSWLEDPAEFLKMMKGLSGESEAVTELRATIQSMQEQLHKNEVEEQKRQVTALSQQVKDLGDKMDGIKNAPAQGKSELDILLELTKEGIGLLKSELPSVRGDIRSALGSIDLPAKKSPDARAARKERYKKSIETDEELLEVGKRLFLS</sequence>
<accession>A0A6H1Z722</accession>
<gene>
    <name evidence="2" type="ORF">MM171A00097_0134</name>
</gene>
<proteinExistence type="predicted"/>
<reference evidence="2" key="1">
    <citation type="submission" date="2020-03" db="EMBL/GenBank/DDBJ databases">
        <title>The deep terrestrial virosphere.</title>
        <authorList>
            <person name="Holmfeldt K."/>
            <person name="Nilsson E."/>
            <person name="Simone D."/>
            <person name="Lopez-Fernandez M."/>
            <person name="Wu X."/>
            <person name="de Brujin I."/>
            <person name="Lundin D."/>
            <person name="Andersson A."/>
            <person name="Bertilsson S."/>
            <person name="Dopson M."/>
        </authorList>
    </citation>
    <scope>NUCLEOTIDE SEQUENCE</scope>
    <source>
        <strain evidence="2">MM171A00097</strain>
    </source>
</reference>
<evidence type="ECO:0000256" key="1">
    <source>
        <dbReference type="SAM" id="Coils"/>
    </source>
</evidence>
<dbReference type="AlphaFoldDB" id="A0A6H1Z722"/>